<feature type="non-terminal residue" evidence="2">
    <location>
        <position position="1"/>
    </location>
</feature>
<feature type="transmembrane region" description="Helical" evidence="1">
    <location>
        <begin position="21"/>
        <end position="44"/>
    </location>
</feature>
<gene>
    <name evidence="2" type="ORF">PENTCL1PPCAC_3152</name>
</gene>
<keyword evidence="1" id="KW-0812">Transmembrane</keyword>
<dbReference type="Proteomes" id="UP001432027">
    <property type="component" value="Unassembled WGS sequence"/>
</dbReference>
<accession>A0AAV5SE51</accession>
<name>A0AAV5SE51_9BILA</name>
<evidence type="ECO:0000313" key="2">
    <source>
        <dbReference type="EMBL" id="GMS80977.1"/>
    </source>
</evidence>
<keyword evidence="1" id="KW-0472">Membrane</keyword>
<proteinExistence type="predicted"/>
<comment type="caution">
    <text evidence="2">The sequence shown here is derived from an EMBL/GenBank/DDBJ whole genome shotgun (WGS) entry which is preliminary data.</text>
</comment>
<evidence type="ECO:0008006" key="4">
    <source>
        <dbReference type="Google" id="ProtNLM"/>
    </source>
</evidence>
<organism evidence="2 3">
    <name type="scientific">Pristionchus entomophagus</name>
    <dbReference type="NCBI Taxonomy" id="358040"/>
    <lineage>
        <taxon>Eukaryota</taxon>
        <taxon>Metazoa</taxon>
        <taxon>Ecdysozoa</taxon>
        <taxon>Nematoda</taxon>
        <taxon>Chromadorea</taxon>
        <taxon>Rhabditida</taxon>
        <taxon>Rhabditina</taxon>
        <taxon>Diplogasteromorpha</taxon>
        <taxon>Diplogasteroidea</taxon>
        <taxon>Neodiplogasteridae</taxon>
        <taxon>Pristionchus</taxon>
    </lineage>
</organism>
<feature type="transmembrane region" description="Helical" evidence="1">
    <location>
        <begin position="64"/>
        <end position="85"/>
    </location>
</feature>
<reference evidence="2" key="1">
    <citation type="submission" date="2023-10" db="EMBL/GenBank/DDBJ databases">
        <title>Genome assembly of Pristionchus species.</title>
        <authorList>
            <person name="Yoshida K."/>
            <person name="Sommer R.J."/>
        </authorList>
    </citation>
    <scope>NUCLEOTIDE SEQUENCE</scope>
    <source>
        <strain evidence="2">RS0144</strain>
    </source>
</reference>
<protein>
    <recommendedName>
        <fullName evidence="4">G protein-coupled receptor</fullName>
    </recommendedName>
</protein>
<evidence type="ECO:0000313" key="3">
    <source>
        <dbReference type="Proteomes" id="UP001432027"/>
    </source>
</evidence>
<dbReference type="EMBL" id="BTSX01000001">
    <property type="protein sequence ID" value="GMS80977.1"/>
    <property type="molecule type" value="Genomic_DNA"/>
</dbReference>
<evidence type="ECO:0000256" key="1">
    <source>
        <dbReference type="SAM" id="Phobius"/>
    </source>
</evidence>
<dbReference type="AlphaFoldDB" id="A0AAV5SE51"/>
<keyword evidence="1" id="KW-1133">Transmembrane helix</keyword>
<sequence>TAREEISISRHTRLEFLSNSLNFDAIIILHLTTKVVFGTSGYMPGYVRNARKNTPPILQSIHCSSAPVIELINIFSLRIISTYFLRQDENYRNMKRAVPVRR</sequence>
<keyword evidence="3" id="KW-1185">Reference proteome</keyword>